<dbReference type="Pfam" id="PF05656">
    <property type="entry name" value="DUF805"/>
    <property type="match status" value="1"/>
</dbReference>
<feature type="transmembrane region" description="Helical" evidence="1">
    <location>
        <begin position="75"/>
        <end position="96"/>
    </location>
</feature>
<feature type="transmembrane region" description="Helical" evidence="1">
    <location>
        <begin position="26"/>
        <end position="44"/>
    </location>
</feature>
<gene>
    <name evidence="2" type="ORF">SAMN04489860_0295</name>
</gene>
<dbReference type="PANTHER" id="PTHR34980:SF2">
    <property type="entry name" value="INNER MEMBRANE PROTEIN YHAH-RELATED"/>
    <property type="match status" value="1"/>
</dbReference>
<accession>A0A1H1MNT5</accession>
<dbReference type="OrthoDB" id="9812349at2"/>
<dbReference type="STRING" id="545619.SAMN04489860_0295"/>
<dbReference type="GO" id="GO:0005886">
    <property type="term" value="C:plasma membrane"/>
    <property type="evidence" value="ECO:0007669"/>
    <property type="project" value="TreeGrafter"/>
</dbReference>
<evidence type="ECO:0000313" key="2">
    <source>
        <dbReference type="EMBL" id="SDR88418.1"/>
    </source>
</evidence>
<organism evidence="2 3">
    <name type="scientific">Paraoerskovia marina</name>
    <dbReference type="NCBI Taxonomy" id="545619"/>
    <lineage>
        <taxon>Bacteria</taxon>
        <taxon>Bacillati</taxon>
        <taxon>Actinomycetota</taxon>
        <taxon>Actinomycetes</taxon>
        <taxon>Micrococcales</taxon>
        <taxon>Cellulomonadaceae</taxon>
        <taxon>Paraoerskovia</taxon>
    </lineage>
</organism>
<protein>
    <submittedName>
        <fullName evidence="2">Uncharacterized membrane protein YhaH, DUF805 family</fullName>
    </submittedName>
</protein>
<dbReference type="EMBL" id="LT629776">
    <property type="protein sequence ID" value="SDR88418.1"/>
    <property type="molecule type" value="Genomic_DNA"/>
</dbReference>
<reference evidence="2 3" key="1">
    <citation type="submission" date="2016-10" db="EMBL/GenBank/DDBJ databases">
        <authorList>
            <person name="de Groot N.N."/>
        </authorList>
    </citation>
    <scope>NUCLEOTIDE SEQUENCE [LARGE SCALE GENOMIC DNA]</scope>
    <source>
        <strain evidence="2 3">DSM 22126</strain>
    </source>
</reference>
<dbReference type="InterPro" id="IPR008523">
    <property type="entry name" value="DUF805"/>
</dbReference>
<keyword evidence="1" id="KW-0812">Transmembrane</keyword>
<dbReference type="PANTHER" id="PTHR34980">
    <property type="entry name" value="INNER MEMBRANE PROTEIN-RELATED-RELATED"/>
    <property type="match status" value="1"/>
</dbReference>
<evidence type="ECO:0000313" key="3">
    <source>
        <dbReference type="Proteomes" id="UP000185663"/>
    </source>
</evidence>
<dbReference type="Proteomes" id="UP000185663">
    <property type="component" value="Chromosome I"/>
</dbReference>
<dbReference type="AlphaFoldDB" id="A0A1H1MNT5"/>
<keyword evidence="3" id="KW-1185">Reference proteome</keyword>
<keyword evidence="1" id="KW-0472">Membrane</keyword>
<name>A0A1H1MNT5_9CELL</name>
<proteinExistence type="predicted"/>
<sequence length="118" mass="12853">MSLVESVKSVFSKYATFSGRARRSEYWWYSLVIFILSAIVGGIGNDILTFVFSLVILVPTLAVGVRRLHDTGRTGWWILIGLIPVIGTIVLIIFFVQDSESGSNQYGPSPKGAGAKTA</sequence>
<keyword evidence="1" id="KW-1133">Transmembrane helix</keyword>
<evidence type="ECO:0000256" key="1">
    <source>
        <dbReference type="SAM" id="Phobius"/>
    </source>
</evidence>
<dbReference type="RefSeq" id="WP_083371312.1">
    <property type="nucleotide sequence ID" value="NZ_LT629776.1"/>
</dbReference>
<feature type="transmembrane region" description="Helical" evidence="1">
    <location>
        <begin position="50"/>
        <end position="68"/>
    </location>
</feature>
<dbReference type="eggNOG" id="COG3152">
    <property type="taxonomic scope" value="Bacteria"/>
</dbReference>